<evidence type="ECO:0000313" key="2">
    <source>
        <dbReference type="EMBL" id="STZ59531.1"/>
    </source>
</evidence>
<accession>A0A378TFD4</accession>
<keyword evidence="1" id="KW-0472">Membrane</keyword>
<feature type="transmembrane region" description="Helical" evidence="1">
    <location>
        <begin position="44"/>
        <end position="64"/>
    </location>
</feature>
<dbReference type="AlphaFoldDB" id="A0A378TFD4"/>
<evidence type="ECO:0000256" key="1">
    <source>
        <dbReference type="SAM" id="Phobius"/>
    </source>
</evidence>
<dbReference type="RefSeq" id="WP_115279003.1">
    <property type="nucleotide sequence ID" value="NZ_AP022600.1"/>
</dbReference>
<dbReference type="Proteomes" id="UP000254978">
    <property type="component" value="Unassembled WGS sequence"/>
</dbReference>
<keyword evidence="3" id="KW-1185">Reference proteome</keyword>
<name>A0A378TFD4_9MYCO</name>
<keyword evidence="1" id="KW-1133">Transmembrane helix</keyword>
<feature type="transmembrane region" description="Helical" evidence="1">
    <location>
        <begin position="20"/>
        <end position="38"/>
    </location>
</feature>
<proteinExistence type="predicted"/>
<protein>
    <recommendedName>
        <fullName evidence="4">Transmembrane protein</fullName>
    </recommendedName>
</protein>
<dbReference type="EMBL" id="UGQT01000001">
    <property type="protein sequence ID" value="STZ59531.1"/>
    <property type="molecule type" value="Genomic_DNA"/>
</dbReference>
<evidence type="ECO:0000313" key="3">
    <source>
        <dbReference type="Proteomes" id="UP000254978"/>
    </source>
</evidence>
<gene>
    <name evidence="2" type="ORF">NCTC10821_03064</name>
</gene>
<keyword evidence="1" id="KW-0812">Transmembrane</keyword>
<sequence length="85" mass="8271">MSDRTPANGTYAEARSATALFLTLTAVIAGAIALASGLGDGDTGFAVVAGVIAAISFIIAVFCFSADAEPLPAAEPAPTALATAD</sequence>
<evidence type="ECO:0008006" key="4">
    <source>
        <dbReference type="Google" id="ProtNLM"/>
    </source>
</evidence>
<reference evidence="2 3" key="1">
    <citation type="submission" date="2018-06" db="EMBL/GenBank/DDBJ databases">
        <authorList>
            <consortium name="Pathogen Informatics"/>
            <person name="Doyle S."/>
        </authorList>
    </citation>
    <scope>NUCLEOTIDE SEQUENCE [LARGE SCALE GENOMIC DNA]</scope>
    <source>
        <strain evidence="2 3">NCTC10821</strain>
    </source>
</reference>
<organism evidence="2 3">
    <name type="scientific">Mycolicibacterium tokaiense</name>
    <dbReference type="NCBI Taxonomy" id="39695"/>
    <lineage>
        <taxon>Bacteria</taxon>
        <taxon>Bacillati</taxon>
        <taxon>Actinomycetota</taxon>
        <taxon>Actinomycetes</taxon>
        <taxon>Mycobacteriales</taxon>
        <taxon>Mycobacteriaceae</taxon>
        <taxon>Mycolicibacterium</taxon>
    </lineage>
</organism>